<feature type="domain" description="AB hydrolase-1" evidence="1">
    <location>
        <begin position="20"/>
        <end position="251"/>
    </location>
</feature>
<dbReference type="InterPro" id="IPR029058">
    <property type="entry name" value="AB_hydrolase_fold"/>
</dbReference>
<dbReference type="PANTHER" id="PTHR43798">
    <property type="entry name" value="MONOACYLGLYCEROL LIPASE"/>
    <property type="match status" value="1"/>
</dbReference>
<dbReference type="SUPFAM" id="SSF53474">
    <property type="entry name" value="alpha/beta-Hydrolases"/>
    <property type="match status" value="1"/>
</dbReference>
<evidence type="ECO:0000313" key="3">
    <source>
        <dbReference type="Proteomes" id="UP001597187"/>
    </source>
</evidence>
<dbReference type="Pfam" id="PF00561">
    <property type="entry name" value="Abhydrolase_1"/>
    <property type="match status" value="1"/>
</dbReference>
<dbReference type="InterPro" id="IPR000073">
    <property type="entry name" value="AB_hydrolase_1"/>
</dbReference>
<proteinExistence type="predicted"/>
<reference evidence="2 3" key="1">
    <citation type="journal article" date="2019" name="Int. J. Syst. Evol. Microbiol.">
        <title>The Global Catalogue of Microorganisms (GCM) 10K type strain sequencing project: providing services to taxonomists for standard genome sequencing and annotation.</title>
        <authorList>
            <consortium name="The Broad Institute Genomics Platform"/>
            <consortium name="The Broad Institute Genome Sequencing Center for Infectious Disease"/>
            <person name="Wu L."/>
            <person name="Ma J."/>
        </authorList>
    </citation>
    <scope>NUCLEOTIDE SEQUENCE [LARGE SCALE GENOMIC DNA]</scope>
    <source>
        <strain evidence="2 3">CGMCC 1.12563</strain>
    </source>
</reference>
<dbReference type="GO" id="GO:0016787">
    <property type="term" value="F:hydrolase activity"/>
    <property type="evidence" value="ECO:0007669"/>
    <property type="project" value="UniProtKB-KW"/>
</dbReference>
<keyword evidence="3" id="KW-1185">Reference proteome</keyword>
<evidence type="ECO:0000313" key="2">
    <source>
        <dbReference type="EMBL" id="MFD1512516.1"/>
    </source>
</evidence>
<dbReference type="AlphaFoldDB" id="A0ABD6AS59"/>
<comment type="caution">
    <text evidence="2">The sequence shown here is derived from an EMBL/GenBank/DDBJ whole genome shotgun (WGS) entry which is preliminary data.</text>
</comment>
<dbReference type="Gene3D" id="3.40.50.1820">
    <property type="entry name" value="alpha/beta hydrolase"/>
    <property type="match status" value="1"/>
</dbReference>
<dbReference type="Proteomes" id="UP001597187">
    <property type="component" value="Unassembled WGS sequence"/>
</dbReference>
<name>A0ABD6AS59_9EURY</name>
<evidence type="ECO:0000259" key="1">
    <source>
        <dbReference type="Pfam" id="PF00561"/>
    </source>
</evidence>
<gene>
    <name evidence="2" type="ORF">ACFSBT_04380</name>
</gene>
<organism evidence="2 3">
    <name type="scientific">Halomarina rubra</name>
    <dbReference type="NCBI Taxonomy" id="2071873"/>
    <lineage>
        <taxon>Archaea</taxon>
        <taxon>Methanobacteriati</taxon>
        <taxon>Methanobacteriota</taxon>
        <taxon>Stenosarchaea group</taxon>
        <taxon>Halobacteria</taxon>
        <taxon>Halobacteriales</taxon>
        <taxon>Natronomonadaceae</taxon>
        <taxon>Halomarina</taxon>
    </lineage>
</organism>
<dbReference type="InterPro" id="IPR050266">
    <property type="entry name" value="AB_hydrolase_sf"/>
</dbReference>
<keyword evidence="2" id="KW-0378">Hydrolase</keyword>
<sequence>MPTVLTNGVETYYELRGDGPAIVFVHGSLSDHTAAAKQIEAFADEYTAIAYDVRGHGKTANPDDTPYSVDQLADDLHEFITVLGLDRPVICGVSMGGMIAQVYASRYPDHLGALVLADAFTPAFVSRRDRIERTTLMNTIIGLLRLVGYNRAKGLMMWFGRKLEGDETESLRVEAFPEMETHAAVNSLRAVATFHEVDVDFDSITVPTLVLYGEHETSIISRHAPLLESKIPDATVQVVPDAGHASPWDNPTFFNDAIRAFLEESDASTRGADESSVSPAER</sequence>
<dbReference type="EMBL" id="JBHUDC010000002">
    <property type="protein sequence ID" value="MFD1512516.1"/>
    <property type="molecule type" value="Genomic_DNA"/>
</dbReference>
<dbReference type="PRINTS" id="PR00111">
    <property type="entry name" value="ABHYDROLASE"/>
</dbReference>
<dbReference type="RefSeq" id="WP_250872492.1">
    <property type="nucleotide sequence ID" value="NZ_JALXFV010000002.1"/>
</dbReference>
<accession>A0ABD6AS59</accession>
<protein>
    <submittedName>
        <fullName evidence="2">Alpha/beta fold hydrolase</fullName>
    </submittedName>
</protein>